<dbReference type="EMBL" id="CAMXCT020006312">
    <property type="protein sequence ID" value="CAL1167728.1"/>
    <property type="molecule type" value="Genomic_DNA"/>
</dbReference>
<feature type="region of interest" description="Disordered" evidence="1">
    <location>
        <begin position="15"/>
        <end position="66"/>
    </location>
</feature>
<reference evidence="2" key="1">
    <citation type="submission" date="2022-10" db="EMBL/GenBank/DDBJ databases">
        <authorList>
            <person name="Chen Y."/>
            <person name="Dougan E. K."/>
            <person name="Chan C."/>
            <person name="Rhodes N."/>
            <person name="Thang M."/>
        </authorList>
    </citation>
    <scope>NUCLEOTIDE SEQUENCE</scope>
</reference>
<evidence type="ECO:0000313" key="2">
    <source>
        <dbReference type="EMBL" id="CAI4014353.1"/>
    </source>
</evidence>
<reference evidence="3 4" key="2">
    <citation type="submission" date="2024-05" db="EMBL/GenBank/DDBJ databases">
        <authorList>
            <person name="Chen Y."/>
            <person name="Shah S."/>
            <person name="Dougan E. K."/>
            <person name="Thang M."/>
            <person name="Chan C."/>
        </authorList>
    </citation>
    <scope>NUCLEOTIDE SEQUENCE [LARGE SCALE GENOMIC DNA]</scope>
</reference>
<comment type="caution">
    <text evidence="2">The sequence shown here is derived from an EMBL/GenBank/DDBJ whole genome shotgun (WGS) entry which is preliminary data.</text>
</comment>
<protein>
    <submittedName>
        <fullName evidence="2">Uncharacterized protein</fullName>
    </submittedName>
</protein>
<gene>
    <name evidence="2" type="ORF">C1SCF055_LOCUS39263</name>
</gene>
<organism evidence="2">
    <name type="scientific">Cladocopium goreaui</name>
    <dbReference type="NCBI Taxonomy" id="2562237"/>
    <lineage>
        <taxon>Eukaryota</taxon>
        <taxon>Sar</taxon>
        <taxon>Alveolata</taxon>
        <taxon>Dinophyceae</taxon>
        <taxon>Suessiales</taxon>
        <taxon>Symbiodiniaceae</taxon>
        <taxon>Cladocopium</taxon>
    </lineage>
</organism>
<name>A0A9P1GIG5_9DINO</name>
<evidence type="ECO:0000313" key="4">
    <source>
        <dbReference type="Proteomes" id="UP001152797"/>
    </source>
</evidence>
<accession>A0A9P1GIG5</accession>
<dbReference type="Proteomes" id="UP001152797">
    <property type="component" value="Unassembled WGS sequence"/>
</dbReference>
<dbReference type="AlphaFoldDB" id="A0A9P1GIG5"/>
<proteinExistence type="predicted"/>
<dbReference type="EMBL" id="CAMXCT010006312">
    <property type="protein sequence ID" value="CAI4014353.1"/>
    <property type="molecule type" value="Genomic_DNA"/>
</dbReference>
<evidence type="ECO:0000313" key="3">
    <source>
        <dbReference type="EMBL" id="CAL4801665.1"/>
    </source>
</evidence>
<dbReference type="EMBL" id="CAMXCT030006312">
    <property type="protein sequence ID" value="CAL4801665.1"/>
    <property type="molecule type" value="Genomic_DNA"/>
</dbReference>
<keyword evidence="4" id="KW-1185">Reference proteome</keyword>
<evidence type="ECO:0000256" key="1">
    <source>
        <dbReference type="SAM" id="MobiDB-lite"/>
    </source>
</evidence>
<sequence>MDLEDLFHLELAALGRTTSKKSPLKPEEELAEDPMPENEPLTKPLPEWPLEKEYFRQPSKQTPRPSYYTYELPEGLPADGAASPNRLLHEEGQSSIVQFLESIENSPKTLKKEIYARRNEEEPSDGWRILAFVPFFRAHS</sequence>